<gene>
    <name evidence="3" type="primary">cheD</name>
    <name evidence="4" type="ORF">SAMN05216226_10118</name>
</gene>
<keyword evidence="5" id="KW-1185">Reference proteome</keyword>
<dbReference type="RefSeq" id="WP_092698173.1">
    <property type="nucleotide sequence ID" value="NZ_FNFC01000001.1"/>
</dbReference>
<dbReference type="GO" id="GO:0006935">
    <property type="term" value="P:chemotaxis"/>
    <property type="evidence" value="ECO:0007669"/>
    <property type="project" value="UniProtKB-UniRule"/>
</dbReference>
<dbReference type="AlphaFoldDB" id="A0A1G8RN00"/>
<dbReference type="OrthoDB" id="10499at2157"/>
<comment type="function">
    <text evidence="3">Probably deamidates glutamine residues to glutamate on methyl-accepting chemotaxis receptors (MCPs), playing an important role in chemotaxis.</text>
</comment>
<protein>
    <recommendedName>
        <fullName evidence="3">Probable chemoreceptor glutamine deamidase CheD</fullName>
        <ecNumber evidence="3">3.5.1.44</ecNumber>
    </recommendedName>
</protein>
<keyword evidence="2 3" id="KW-0378">Hydrolase</keyword>
<name>A0A1G8RN00_9EURY</name>
<dbReference type="GO" id="GO:0050568">
    <property type="term" value="F:protein-glutamine glutaminase activity"/>
    <property type="evidence" value="ECO:0007669"/>
    <property type="project" value="UniProtKB-UniRule"/>
</dbReference>
<evidence type="ECO:0000313" key="4">
    <source>
        <dbReference type="EMBL" id="SDJ18378.1"/>
    </source>
</evidence>
<dbReference type="PANTHER" id="PTHR35147:SF1">
    <property type="entry name" value="CHEMORECEPTOR GLUTAMINE DEAMIDASE CHED-RELATED"/>
    <property type="match status" value="1"/>
</dbReference>
<reference evidence="4 5" key="1">
    <citation type="submission" date="2016-10" db="EMBL/GenBank/DDBJ databases">
        <authorList>
            <person name="de Groot N.N."/>
        </authorList>
    </citation>
    <scope>NUCLEOTIDE SEQUENCE [LARGE SCALE GENOMIC DNA]</scope>
    <source>
        <strain evidence="4 5">IBRC-M10015</strain>
    </source>
</reference>
<dbReference type="InterPro" id="IPR011324">
    <property type="entry name" value="Cytotoxic_necrot_fac-like_cat"/>
</dbReference>
<evidence type="ECO:0000256" key="2">
    <source>
        <dbReference type="ARBA" id="ARBA00022801"/>
    </source>
</evidence>
<evidence type="ECO:0000256" key="1">
    <source>
        <dbReference type="ARBA" id="ARBA00022500"/>
    </source>
</evidence>
<dbReference type="InterPro" id="IPR038592">
    <property type="entry name" value="CheD-like_sf"/>
</dbReference>
<dbReference type="HAMAP" id="MF_01440">
    <property type="entry name" value="CheD"/>
    <property type="match status" value="1"/>
</dbReference>
<dbReference type="STRING" id="890420.SAMN05216226_10118"/>
<evidence type="ECO:0000256" key="3">
    <source>
        <dbReference type="HAMAP-Rule" id="MF_01440"/>
    </source>
</evidence>
<dbReference type="EMBL" id="FNFC01000001">
    <property type="protein sequence ID" value="SDJ18378.1"/>
    <property type="molecule type" value="Genomic_DNA"/>
</dbReference>
<dbReference type="Gene3D" id="3.30.1330.200">
    <property type="match status" value="1"/>
</dbReference>
<dbReference type="Proteomes" id="UP000198856">
    <property type="component" value="Unassembled WGS sequence"/>
</dbReference>
<dbReference type="Pfam" id="PF03975">
    <property type="entry name" value="CheD"/>
    <property type="match status" value="1"/>
</dbReference>
<dbReference type="EC" id="3.5.1.44" evidence="3"/>
<dbReference type="InterPro" id="IPR005659">
    <property type="entry name" value="Chemorcpt_Glu_NH3ase_CheD"/>
</dbReference>
<organism evidence="4 5">
    <name type="scientific">Halovenus aranensis</name>
    <dbReference type="NCBI Taxonomy" id="890420"/>
    <lineage>
        <taxon>Archaea</taxon>
        <taxon>Methanobacteriati</taxon>
        <taxon>Methanobacteriota</taxon>
        <taxon>Stenosarchaea group</taxon>
        <taxon>Halobacteria</taxon>
        <taxon>Halobacteriales</taxon>
        <taxon>Haloarculaceae</taxon>
        <taxon>Halovenus</taxon>
    </lineage>
</organism>
<sequence length="173" mass="17993">MKIYDGSESGDSEETTPERIKVGIAEYEVTADGATLTTSGLGSCVGVALYDEHSGAAGLVHVMLPVADEVDDGKPAKFADTGTELLIEELESIGANKRGIEAKIAGGSDMLDFSEGGSGIGDRNVEQVKETLSDHNISLAGEDVGGDHGRSVRLQATTGDLVVKSANRQDRTL</sequence>
<accession>A0A1G8RN00</accession>
<dbReference type="PANTHER" id="PTHR35147">
    <property type="entry name" value="CHEMORECEPTOR GLUTAMINE DEAMIDASE CHED-RELATED"/>
    <property type="match status" value="1"/>
</dbReference>
<keyword evidence="1 3" id="KW-0145">Chemotaxis</keyword>
<dbReference type="CDD" id="cd16352">
    <property type="entry name" value="CheD"/>
    <property type="match status" value="1"/>
</dbReference>
<comment type="similarity">
    <text evidence="3">Belongs to the CheD family.</text>
</comment>
<dbReference type="SUPFAM" id="SSF64438">
    <property type="entry name" value="CNF1/YfiH-like putative cysteine hydrolases"/>
    <property type="match status" value="1"/>
</dbReference>
<proteinExistence type="inferred from homology"/>
<evidence type="ECO:0000313" key="5">
    <source>
        <dbReference type="Proteomes" id="UP000198856"/>
    </source>
</evidence>
<comment type="catalytic activity">
    <reaction evidence="3">
        <text>L-glutaminyl-[protein] + H2O = L-glutamyl-[protein] + NH4(+)</text>
        <dbReference type="Rhea" id="RHEA:16441"/>
        <dbReference type="Rhea" id="RHEA-COMP:10207"/>
        <dbReference type="Rhea" id="RHEA-COMP:10208"/>
        <dbReference type="ChEBI" id="CHEBI:15377"/>
        <dbReference type="ChEBI" id="CHEBI:28938"/>
        <dbReference type="ChEBI" id="CHEBI:29973"/>
        <dbReference type="ChEBI" id="CHEBI:30011"/>
        <dbReference type="EC" id="3.5.1.44"/>
    </reaction>
</comment>